<evidence type="ECO:0000313" key="2">
    <source>
        <dbReference type="Proteomes" id="UP000198211"/>
    </source>
</evidence>
<gene>
    <name evidence="1" type="ORF">PHMEG_00033339</name>
</gene>
<dbReference type="EMBL" id="NBNE01011680">
    <property type="protein sequence ID" value="OWY96399.1"/>
    <property type="molecule type" value="Genomic_DNA"/>
</dbReference>
<dbReference type="Proteomes" id="UP000198211">
    <property type="component" value="Unassembled WGS sequence"/>
</dbReference>
<proteinExistence type="predicted"/>
<evidence type="ECO:0008006" key="3">
    <source>
        <dbReference type="Google" id="ProtNLM"/>
    </source>
</evidence>
<organism evidence="1 2">
    <name type="scientific">Phytophthora megakarya</name>
    <dbReference type="NCBI Taxonomy" id="4795"/>
    <lineage>
        <taxon>Eukaryota</taxon>
        <taxon>Sar</taxon>
        <taxon>Stramenopiles</taxon>
        <taxon>Oomycota</taxon>
        <taxon>Peronosporomycetes</taxon>
        <taxon>Peronosporales</taxon>
        <taxon>Peronosporaceae</taxon>
        <taxon>Phytophthora</taxon>
    </lineage>
</organism>
<name>A0A225UVZ8_9STRA</name>
<reference evidence="2" key="1">
    <citation type="submission" date="2017-03" db="EMBL/GenBank/DDBJ databases">
        <title>Phytopthora megakarya and P. palmivora, two closely related causual agents of cacao black pod achieved similar genome size and gene model numbers by different mechanisms.</title>
        <authorList>
            <person name="Ali S."/>
            <person name="Shao J."/>
            <person name="Larry D.J."/>
            <person name="Kronmiller B."/>
            <person name="Shen D."/>
            <person name="Strem M.D."/>
            <person name="Melnick R.L."/>
            <person name="Guiltinan M.J."/>
            <person name="Tyler B.M."/>
            <person name="Meinhardt L.W."/>
            <person name="Bailey B.A."/>
        </authorList>
    </citation>
    <scope>NUCLEOTIDE SEQUENCE [LARGE SCALE GENOMIC DNA]</scope>
    <source>
        <strain evidence="2">zdho120</strain>
    </source>
</reference>
<dbReference type="AlphaFoldDB" id="A0A225UVZ8"/>
<evidence type="ECO:0000313" key="1">
    <source>
        <dbReference type="EMBL" id="OWY96399.1"/>
    </source>
</evidence>
<sequence>MSSPTKGYEYDTRPTVAVRRLVDVSTTCECPFMRQYGILCRTIFRCLAEIKQFHTVYGYFDDCYIVKYYVAMHKVENDQTIKLPTHYDPDTTILEPVRMVKIGRVQKKRIASGDEEHSSS</sequence>
<accession>A0A225UVZ8</accession>
<protein>
    <recommendedName>
        <fullName evidence="3">SWIM-type domain-containing protein</fullName>
    </recommendedName>
</protein>
<keyword evidence="2" id="KW-1185">Reference proteome</keyword>
<dbReference type="OrthoDB" id="1918246at2759"/>
<comment type="caution">
    <text evidence="1">The sequence shown here is derived from an EMBL/GenBank/DDBJ whole genome shotgun (WGS) entry which is preliminary data.</text>
</comment>